<gene>
    <name evidence="18" type="primary">LOC111492594</name>
</gene>
<dbReference type="FunFam" id="3.55.40.20:FF:000002">
    <property type="entry name" value="Superoxide dismutase"/>
    <property type="match status" value="1"/>
</dbReference>
<dbReference type="SUPFAM" id="SSF57903">
    <property type="entry name" value="FYVE/PHD zinc finger"/>
    <property type="match status" value="1"/>
</dbReference>
<feature type="domain" description="Manganese/iron superoxide dismutase N-terminal" evidence="15">
    <location>
        <begin position="297"/>
        <end position="378"/>
    </location>
</feature>
<dbReference type="PROSITE" id="PS00088">
    <property type="entry name" value="SOD_MN"/>
    <property type="match status" value="1"/>
</dbReference>
<evidence type="ECO:0000256" key="8">
    <source>
        <dbReference type="ARBA" id="ARBA00022771"/>
    </source>
</evidence>
<evidence type="ECO:0000256" key="11">
    <source>
        <dbReference type="ARBA" id="ARBA00023128"/>
    </source>
</evidence>
<keyword evidence="11" id="KW-0496">Mitochondrion</keyword>
<evidence type="ECO:0000256" key="14">
    <source>
        <dbReference type="SAM" id="MobiDB-lite"/>
    </source>
</evidence>
<dbReference type="InterPro" id="IPR050265">
    <property type="entry name" value="Fe/Mn_Superoxide_Dismutase"/>
</dbReference>
<keyword evidence="9" id="KW-0862">Zinc</keyword>
<dbReference type="CDD" id="cd00065">
    <property type="entry name" value="FYVE_like_SF"/>
    <property type="match status" value="1"/>
</dbReference>
<dbReference type="Gene3D" id="1.10.287.990">
    <property type="entry name" value="Fe,Mn superoxide dismutase (SOD) domain"/>
    <property type="match status" value="1"/>
</dbReference>
<evidence type="ECO:0000256" key="10">
    <source>
        <dbReference type="ARBA" id="ARBA00023002"/>
    </source>
</evidence>
<dbReference type="InterPro" id="IPR019832">
    <property type="entry name" value="Mn/Fe_SOD_C"/>
</dbReference>
<proteinExistence type="inferred from homology"/>
<accession>A0A6J1KCD3</accession>
<evidence type="ECO:0000256" key="13">
    <source>
        <dbReference type="ARBA" id="ARBA00049204"/>
    </source>
</evidence>
<evidence type="ECO:0000256" key="6">
    <source>
        <dbReference type="ARBA" id="ARBA00012682"/>
    </source>
</evidence>
<reference evidence="18" key="1">
    <citation type="submission" date="2025-08" db="UniProtKB">
        <authorList>
            <consortium name="RefSeq"/>
        </authorList>
    </citation>
    <scope>IDENTIFICATION</scope>
    <source>
        <tissue evidence="18">Young leaves</tissue>
    </source>
</reference>
<dbReference type="EC" id="1.15.1.1" evidence="6"/>
<dbReference type="OrthoDB" id="239262at2759"/>
<dbReference type="GeneID" id="111492594"/>
<dbReference type="SUPFAM" id="SSF46609">
    <property type="entry name" value="Fe,Mn superoxide dismutase (SOD), N-terminal domain"/>
    <property type="match status" value="1"/>
</dbReference>
<feature type="domain" description="Manganese/iron superoxide dismutase C-terminal" evidence="16">
    <location>
        <begin position="388"/>
        <end position="490"/>
    </location>
</feature>
<dbReference type="Gene3D" id="3.55.40.20">
    <property type="entry name" value="Iron/manganese superoxide dismutase, C-terminal domain"/>
    <property type="match status" value="1"/>
</dbReference>
<protein>
    <recommendedName>
        <fullName evidence="6">superoxide dismutase</fullName>
        <ecNumber evidence="6">1.15.1.1</ecNumber>
    </recommendedName>
</protein>
<comment type="function">
    <text evidence="2">Destroys superoxide anion radicals which are normally produced within the cells and which are toxic to biological systems.</text>
</comment>
<evidence type="ECO:0000256" key="3">
    <source>
        <dbReference type="ARBA" id="ARBA00004305"/>
    </source>
</evidence>
<dbReference type="PANTHER" id="PTHR11404:SF6">
    <property type="entry name" value="SUPEROXIDE DISMUTASE [MN], MITOCHONDRIAL"/>
    <property type="match status" value="1"/>
</dbReference>
<name>A0A6J1KCD3_CUCMA</name>
<evidence type="ECO:0000256" key="12">
    <source>
        <dbReference type="ARBA" id="ARBA00023211"/>
    </source>
</evidence>
<dbReference type="PRINTS" id="PR01703">
    <property type="entry name" value="MNSODISMTASE"/>
</dbReference>
<keyword evidence="8" id="KW-0863">Zinc-finger</keyword>
<dbReference type="InterPro" id="IPR001189">
    <property type="entry name" value="Mn/Fe_SOD"/>
</dbReference>
<dbReference type="PANTHER" id="PTHR11404">
    <property type="entry name" value="SUPEROXIDE DISMUTASE 2"/>
    <property type="match status" value="1"/>
</dbReference>
<organism evidence="17 18">
    <name type="scientific">Cucurbita maxima</name>
    <name type="common">Pumpkin</name>
    <name type="synonym">Winter squash</name>
    <dbReference type="NCBI Taxonomy" id="3661"/>
    <lineage>
        <taxon>Eukaryota</taxon>
        <taxon>Viridiplantae</taxon>
        <taxon>Streptophyta</taxon>
        <taxon>Embryophyta</taxon>
        <taxon>Tracheophyta</taxon>
        <taxon>Spermatophyta</taxon>
        <taxon>Magnoliopsida</taxon>
        <taxon>eudicotyledons</taxon>
        <taxon>Gunneridae</taxon>
        <taxon>Pentapetalae</taxon>
        <taxon>rosids</taxon>
        <taxon>fabids</taxon>
        <taxon>Cucurbitales</taxon>
        <taxon>Cucurbitaceae</taxon>
        <taxon>Cucurbiteae</taxon>
        <taxon>Cucurbita</taxon>
    </lineage>
</organism>
<feature type="region of interest" description="Disordered" evidence="14">
    <location>
        <begin position="76"/>
        <end position="117"/>
    </location>
</feature>
<evidence type="ECO:0000313" key="18">
    <source>
        <dbReference type="RefSeq" id="XP_022997719.1"/>
    </source>
</evidence>
<evidence type="ECO:0000259" key="15">
    <source>
        <dbReference type="Pfam" id="PF00081"/>
    </source>
</evidence>
<evidence type="ECO:0000256" key="5">
    <source>
        <dbReference type="ARBA" id="ARBA00011881"/>
    </source>
</evidence>
<dbReference type="InterPro" id="IPR011011">
    <property type="entry name" value="Znf_FYVE_PHD"/>
</dbReference>
<dbReference type="Pfam" id="PF00081">
    <property type="entry name" value="Sod_Fe_N"/>
    <property type="match status" value="1"/>
</dbReference>
<dbReference type="GO" id="GO:0004784">
    <property type="term" value="F:superoxide dismutase activity"/>
    <property type="evidence" value="ECO:0007669"/>
    <property type="project" value="UniProtKB-EC"/>
</dbReference>
<dbReference type="GO" id="GO:0008270">
    <property type="term" value="F:zinc ion binding"/>
    <property type="evidence" value="ECO:0007669"/>
    <property type="project" value="UniProtKB-KW"/>
</dbReference>
<dbReference type="AlphaFoldDB" id="A0A6J1KCD3"/>
<dbReference type="SUPFAM" id="SSF54719">
    <property type="entry name" value="Fe,Mn superoxide dismutase (SOD), C-terminal domain"/>
    <property type="match status" value="1"/>
</dbReference>
<dbReference type="InterPro" id="IPR019831">
    <property type="entry name" value="Mn/Fe_SOD_N"/>
</dbReference>
<evidence type="ECO:0000256" key="2">
    <source>
        <dbReference type="ARBA" id="ARBA00002170"/>
    </source>
</evidence>
<evidence type="ECO:0000256" key="1">
    <source>
        <dbReference type="ARBA" id="ARBA00001936"/>
    </source>
</evidence>
<keyword evidence="12" id="KW-0464">Manganese</keyword>
<dbReference type="Proteomes" id="UP000504608">
    <property type="component" value="Unplaced"/>
</dbReference>
<keyword evidence="10" id="KW-0560">Oxidoreductase</keyword>
<dbReference type="GO" id="GO:0030145">
    <property type="term" value="F:manganese ion binding"/>
    <property type="evidence" value="ECO:0007669"/>
    <property type="project" value="TreeGrafter"/>
</dbReference>
<sequence length="503" mass="56193">MDDGGGFKKARMELEALYEGVPDESVNLTFRHLTDVNVQSRANPSIQIPIPRDNQSTPLTKLPSLDFNRALQAANQYSRPDSKISLHPSAQVGGSSSGSPLAPAGHIQSRPTSEHEYMHAHVGGLRPALEYSAAYEEASRISGMGSMYLHHRATPGRRRPGIPHSNICTNCTTYIYVFRHRCLVCGRVYCRQCVRIGMGEMTEGRKCIECLGRKFSHRYIGEAGDVGCFGWRYSTAVKHAELKWAEKGPRRRGEREREKGSERERVSTMALRILSRKNLTPTISGAIGSGHFRGFQTFSLPDLPYDYGALEPVIHAEIMQLHHQKHHQAYITNYNKALEQLHEAINKGDTSTVVKLQSAIKFNGGGHVNHSIFWKNLAPIHEGGGEPPKGSLGWAIDTQFGSLEALIQRVNAEGAALQGSGWVWLALDKELKKLSVETTANQDPLVTKGSAFVPLLGIDVWEHAYYLQYKNVRPDYLKNIWKVINWKYADEIFAKEAPLVESR</sequence>
<evidence type="ECO:0000256" key="4">
    <source>
        <dbReference type="ARBA" id="ARBA00008714"/>
    </source>
</evidence>
<dbReference type="FunFam" id="1.10.287.990:FF:000001">
    <property type="entry name" value="Superoxide dismutase"/>
    <property type="match status" value="1"/>
</dbReference>
<comment type="subunit">
    <text evidence="5">Homotetramer.</text>
</comment>
<dbReference type="InterPro" id="IPR036324">
    <property type="entry name" value="Mn/Fe_SOD_N_sf"/>
</dbReference>
<dbReference type="GO" id="GO:0005759">
    <property type="term" value="C:mitochondrial matrix"/>
    <property type="evidence" value="ECO:0007669"/>
    <property type="project" value="UniProtKB-SubCell"/>
</dbReference>
<comment type="subcellular location">
    <subcellularLocation>
        <location evidence="3">Mitochondrion matrix</location>
    </subcellularLocation>
</comment>
<evidence type="ECO:0000256" key="9">
    <source>
        <dbReference type="ARBA" id="ARBA00022833"/>
    </source>
</evidence>
<evidence type="ECO:0000313" key="17">
    <source>
        <dbReference type="Proteomes" id="UP000504608"/>
    </source>
</evidence>
<dbReference type="KEGG" id="cmax:111492594"/>
<comment type="similarity">
    <text evidence="4">Belongs to the iron/manganese superoxide dismutase family.</text>
</comment>
<dbReference type="InterPro" id="IPR036314">
    <property type="entry name" value="SOD_C_sf"/>
</dbReference>
<dbReference type="Pfam" id="PF02777">
    <property type="entry name" value="Sod_Fe_C"/>
    <property type="match status" value="1"/>
</dbReference>
<keyword evidence="17" id="KW-1185">Reference proteome</keyword>
<evidence type="ECO:0000256" key="7">
    <source>
        <dbReference type="ARBA" id="ARBA00022723"/>
    </source>
</evidence>
<dbReference type="InterPro" id="IPR019833">
    <property type="entry name" value="Mn/Fe_SOD_BS"/>
</dbReference>
<dbReference type="RefSeq" id="XP_022997719.1">
    <property type="nucleotide sequence ID" value="XM_023141951.1"/>
</dbReference>
<keyword evidence="7" id="KW-0479">Metal-binding</keyword>
<comment type="cofactor">
    <cofactor evidence="1">
        <name>Mn(2+)</name>
        <dbReference type="ChEBI" id="CHEBI:29035"/>
    </cofactor>
</comment>
<comment type="catalytic activity">
    <reaction evidence="13">
        <text>2 superoxide + 2 H(+) = H2O2 + O2</text>
        <dbReference type="Rhea" id="RHEA:20696"/>
        <dbReference type="ChEBI" id="CHEBI:15378"/>
        <dbReference type="ChEBI" id="CHEBI:15379"/>
        <dbReference type="ChEBI" id="CHEBI:16240"/>
        <dbReference type="ChEBI" id="CHEBI:18421"/>
        <dbReference type="EC" id="1.15.1.1"/>
    </reaction>
</comment>
<evidence type="ECO:0000259" key="16">
    <source>
        <dbReference type="Pfam" id="PF02777"/>
    </source>
</evidence>